<organism evidence="1 2">
    <name type="scientific">Virgibacillus tibetensis</name>
    <dbReference type="NCBI Taxonomy" id="3042313"/>
    <lineage>
        <taxon>Bacteria</taxon>
        <taxon>Bacillati</taxon>
        <taxon>Bacillota</taxon>
        <taxon>Bacilli</taxon>
        <taxon>Bacillales</taxon>
        <taxon>Bacillaceae</taxon>
        <taxon>Virgibacillus</taxon>
    </lineage>
</organism>
<dbReference type="EMBL" id="JARZFX010000008">
    <property type="protein sequence ID" value="MEC5424813.1"/>
    <property type="molecule type" value="Genomic_DNA"/>
</dbReference>
<protein>
    <submittedName>
        <fullName evidence="1">TAXI family TRAP transporter solute-binding subunit</fullName>
    </submittedName>
</protein>
<reference evidence="1 2" key="1">
    <citation type="journal article" date="2024" name="Int. J. Syst. Evol. Microbiol.">
        <title>Virgibacillus tibetensis sp. nov., isolated from salt lake on the Tibetan Plateau of China.</title>
        <authorList>
            <person name="Phurbu D."/>
            <person name="Liu Z.-X."/>
            <person name="Wang R."/>
            <person name="Zheng Y.-Y."/>
            <person name="Liu H.-C."/>
            <person name="Zhou Y.-G."/>
            <person name="Yu Y.-J."/>
            <person name="Li A.-H."/>
        </authorList>
    </citation>
    <scope>NUCLEOTIDE SEQUENCE [LARGE SCALE GENOMIC DNA]</scope>
    <source>
        <strain evidence="1 2">C22-A2</strain>
    </source>
</reference>
<dbReference type="SUPFAM" id="SSF53850">
    <property type="entry name" value="Periplasmic binding protein-like II"/>
    <property type="match status" value="1"/>
</dbReference>
<accession>A0ABU6KHM4</accession>
<sequence length="356" mass="38575">MRLVEKLSRKYRIRLLLGLMLIGLVILVACKGPEEKPSKTDVSGEASGSVESTVNGSIQTTIIGGRTGGAWSVFTEGIAESIRRDNNNSLVTVEPGGIVENPLTVGTGKIPYGLSYAMTGYAAYSGDEPYDQAYEDIRAISVVIPSNYYQFIVRADMEYNSLDAMMENQAPLRLAVDQKGSAGEKITRSILQGYGVTYEDIISWGGSVDHLGGAKTFELMSDKRVDATGDAVSVPSSDIIEASTTLDLQILSIDEKIIQAVSEDLGMVPGTIEAGSYEFLEEDVDTVNTPAILIVHKDVPEEEVYQVTKAIHGNLDYLGTVHEEFKNLTVESMINVGNVPLHPGAKKYFEDQGLVH</sequence>
<dbReference type="Proteomes" id="UP001335737">
    <property type="component" value="Unassembled WGS sequence"/>
</dbReference>
<dbReference type="NCBIfam" id="TIGR02122">
    <property type="entry name" value="TRAP_TAXI"/>
    <property type="match status" value="1"/>
</dbReference>
<proteinExistence type="predicted"/>
<gene>
    <name evidence="1" type="ORF">QGM71_15105</name>
</gene>
<keyword evidence="2" id="KW-1185">Reference proteome</keyword>
<name>A0ABU6KHM4_9BACI</name>
<evidence type="ECO:0000313" key="1">
    <source>
        <dbReference type="EMBL" id="MEC5424813.1"/>
    </source>
</evidence>
<dbReference type="Pfam" id="PF16868">
    <property type="entry name" value="NMT1_3"/>
    <property type="match status" value="1"/>
</dbReference>
<dbReference type="PANTHER" id="PTHR42941:SF1">
    <property type="entry name" value="SLL1037 PROTEIN"/>
    <property type="match status" value="1"/>
</dbReference>
<dbReference type="InterPro" id="IPR011852">
    <property type="entry name" value="TRAP_TAXI"/>
</dbReference>
<evidence type="ECO:0000313" key="2">
    <source>
        <dbReference type="Proteomes" id="UP001335737"/>
    </source>
</evidence>
<dbReference type="RefSeq" id="WP_327608370.1">
    <property type="nucleotide sequence ID" value="NZ_JARZFX010000008.1"/>
</dbReference>
<dbReference type="PROSITE" id="PS51257">
    <property type="entry name" value="PROKAR_LIPOPROTEIN"/>
    <property type="match status" value="1"/>
</dbReference>
<comment type="caution">
    <text evidence="1">The sequence shown here is derived from an EMBL/GenBank/DDBJ whole genome shotgun (WGS) entry which is preliminary data.</text>
</comment>
<dbReference type="Gene3D" id="3.40.190.10">
    <property type="entry name" value="Periplasmic binding protein-like II"/>
    <property type="match status" value="2"/>
</dbReference>
<dbReference type="PANTHER" id="PTHR42941">
    <property type="entry name" value="SLL1037 PROTEIN"/>
    <property type="match status" value="1"/>
</dbReference>